<name>A0A268EEK8_9BACL</name>
<dbReference type="InterPro" id="IPR019264">
    <property type="entry name" value="DUF2179"/>
</dbReference>
<evidence type="ECO:0000313" key="12">
    <source>
        <dbReference type="Proteomes" id="UP000435177"/>
    </source>
</evidence>
<evidence type="ECO:0000256" key="2">
    <source>
        <dbReference type="ARBA" id="ARBA00022475"/>
    </source>
</evidence>
<keyword evidence="5 6" id="KW-0472">Membrane</keyword>
<evidence type="ECO:0000256" key="4">
    <source>
        <dbReference type="ARBA" id="ARBA00022989"/>
    </source>
</evidence>
<evidence type="ECO:0000259" key="7">
    <source>
        <dbReference type="Pfam" id="PF10035"/>
    </source>
</evidence>
<feature type="domain" description="DUF2179" evidence="7">
    <location>
        <begin position="112"/>
        <end position="164"/>
    </location>
</feature>
<comment type="similarity">
    <text evidence="6">Belongs to the UPF0316 family.</text>
</comment>
<feature type="transmembrane region" description="Helical" evidence="6">
    <location>
        <begin position="34"/>
        <end position="55"/>
    </location>
</feature>
<feature type="transmembrane region" description="Helical" evidence="6">
    <location>
        <begin position="6"/>
        <end position="27"/>
    </location>
</feature>
<reference evidence="10 11" key="1">
    <citation type="submission" date="2017-07" db="EMBL/GenBank/DDBJ databases">
        <title>Isolation and whole genome analysis of endospore-forming bacteria from heroin.</title>
        <authorList>
            <person name="Kalinowski J."/>
            <person name="Ahrens B."/>
            <person name="Al-Dilaimi A."/>
            <person name="Winkler A."/>
            <person name="Wibberg D."/>
            <person name="Schleenbecker U."/>
            <person name="Ruckert C."/>
            <person name="Wolfel R."/>
            <person name="Grass G."/>
        </authorList>
    </citation>
    <scope>NUCLEOTIDE SEQUENCE [LARGE SCALE GENOMIC DNA]</scope>
    <source>
        <strain evidence="10 11">7537-G1</strain>
    </source>
</reference>
<accession>A0A268EEK8</accession>
<dbReference type="Proteomes" id="UP000215596">
    <property type="component" value="Unassembled WGS sequence"/>
</dbReference>
<dbReference type="HAMAP" id="MF_01515">
    <property type="entry name" value="UPF0316"/>
    <property type="match status" value="1"/>
</dbReference>
<keyword evidence="12" id="KW-1185">Reference proteome</keyword>
<comment type="subcellular location">
    <subcellularLocation>
        <location evidence="1 6">Cell membrane</location>
        <topology evidence="1 6">Multi-pass membrane protein</topology>
    </subcellularLocation>
</comment>
<dbReference type="Pfam" id="PF18955">
    <property type="entry name" value="DUF5698"/>
    <property type="match status" value="1"/>
</dbReference>
<evidence type="ECO:0000256" key="5">
    <source>
        <dbReference type="ARBA" id="ARBA00023136"/>
    </source>
</evidence>
<organism evidence="10 11">
    <name type="scientific">Paenibacillus campinasensis</name>
    <dbReference type="NCBI Taxonomy" id="66347"/>
    <lineage>
        <taxon>Bacteria</taxon>
        <taxon>Bacillati</taxon>
        <taxon>Bacillota</taxon>
        <taxon>Bacilli</taxon>
        <taxon>Bacillales</taxon>
        <taxon>Paenibacillaceae</taxon>
        <taxon>Paenibacillus</taxon>
    </lineage>
</organism>
<dbReference type="OrthoDB" id="48231at2"/>
<dbReference type="InterPro" id="IPR022930">
    <property type="entry name" value="UPF0316"/>
</dbReference>
<evidence type="ECO:0000313" key="11">
    <source>
        <dbReference type="Proteomes" id="UP000215596"/>
    </source>
</evidence>
<proteinExistence type="inferred from homology"/>
<dbReference type="PANTHER" id="PTHR40060:SF1">
    <property type="entry name" value="UPF0316 PROTEIN YEBE"/>
    <property type="match status" value="1"/>
</dbReference>
<evidence type="ECO:0000259" key="8">
    <source>
        <dbReference type="Pfam" id="PF18955"/>
    </source>
</evidence>
<evidence type="ECO:0000313" key="10">
    <source>
        <dbReference type="EMBL" id="PAD71577.1"/>
    </source>
</evidence>
<sequence>MISWSLVGSIIGINVVYVSIFTLRLILMIKGRRGVASLLAMLEVFVYLLGLNLVLQNLDNPFNMAAYCLGFGLGVYIGSRIEEYLALGYIVVQVIVNSLEMDLAVKLREKGYGVTSWPADGKDGKRLVLQVLVKRKNEGRLLDTLGKLSPHAFIISHEPKYFKGGFWVRLTERQRP</sequence>
<dbReference type="PANTHER" id="PTHR40060">
    <property type="entry name" value="UPF0316 PROTEIN YEBE"/>
    <property type="match status" value="1"/>
</dbReference>
<dbReference type="InterPro" id="IPR044035">
    <property type="entry name" value="DUF5698"/>
</dbReference>
<keyword evidence="3 6" id="KW-0812">Transmembrane</keyword>
<dbReference type="CDD" id="cd16381">
    <property type="entry name" value="YitT_C_like_1"/>
    <property type="match status" value="1"/>
</dbReference>
<keyword evidence="2 6" id="KW-1003">Cell membrane</keyword>
<dbReference type="Proteomes" id="UP000435177">
    <property type="component" value="Unassembled WGS sequence"/>
</dbReference>
<dbReference type="AlphaFoldDB" id="A0A268EEK8"/>
<dbReference type="NCBIfam" id="NF003194">
    <property type="entry name" value="PRK04164.1-5"/>
    <property type="match status" value="1"/>
</dbReference>
<evidence type="ECO:0000313" key="9">
    <source>
        <dbReference type="EMBL" id="MUG67042.1"/>
    </source>
</evidence>
<dbReference type="RefSeq" id="WP_095267939.1">
    <property type="nucleotide sequence ID" value="NZ_NPBY01000098.1"/>
</dbReference>
<reference evidence="9 12" key="2">
    <citation type="submission" date="2019-11" db="EMBL/GenBank/DDBJ databases">
        <title>Draft genome sequences of five Paenibacillus species of dairy origin.</title>
        <authorList>
            <person name="Olajide A.M."/>
            <person name="Chen S."/>
            <person name="Lapointe G."/>
        </authorList>
    </citation>
    <scope>NUCLEOTIDE SEQUENCE [LARGE SCALE GENOMIC DNA]</scope>
    <source>
        <strain evidence="9 12">3CS1</strain>
    </source>
</reference>
<evidence type="ECO:0000256" key="1">
    <source>
        <dbReference type="ARBA" id="ARBA00004651"/>
    </source>
</evidence>
<evidence type="ECO:0000256" key="3">
    <source>
        <dbReference type="ARBA" id="ARBA00022692"/>
    </source>
</evidence>
<dbReference type="GO" id="GO:0005886">
    <property type="term" value="C:plasma membrane"/>
    <property type="evidence" value="ECO:0007669"/>
    <property type="project" value="UniProtKB-SubCell"/>
</dbReference>
<keyword evidence="4 6" id="KW-1133">Transmembrane helix</keyword>
<dbReference type="EMBL" id="WOAA01000010">
    <property type="protein sequence ID" value="MUG67042.1"/>
    <property type="molecule type" value="Genomic_DNA"/>
</dbReference>
<dbReference type="EMBL" id="NPBY01000098">
    <property type="protein sequence ID" value="PAD71577.1"/>
    <property type="molecule type" value="Genomic_DNA"/>
</dbReference>
<comment type="caution">
    <text evidence="10">The sequence shown here is derived from an EMBL/GenBank/DDBJ whole genome shotgun (WGS) entry which is preliminary data.</text>
</comment>
<protein>
    <recommendedName>
        <fullName evidence="6">UPF0316 protein CHH67_24235</fullName>
    </recommendedName>
</protein>
<dbReference type="Pfam" id="PF10035">
    <property type="entry name" value="DUF2179"/>
    <property type="match status" value="1"/>
</dbReference>
<feature type="domain" description="DUF5698" evidence="8">
    <location>
        <begin position="22"/>
        <end position="78"/>
    </location>
</feature>
<gene>
    <name evidence="10" type="ORF">CHH67_24235</name>
    <name evidence="9" type="ORF">GNP94_13610</name>
</gene>
<evidence type="ECO:0000256" key="6">
    <source>
        <dbReference type="HAMAP-Rule" id="MF_01515"/>
    </source>
</evidence>